<dbReference type="Gene3D" id="1.25.40.20">
    <property type="entry name" value="Ankyrin repeat-containing domain"/>
    <property type="match status" value="1"/>
</dbReference>
<dbReference type="InterPro" id="IPR036770">
    <property type="entry name" value="Ankyrin_rpt-contain_sf"/>
</dbReference>
<reference evidence="2" key="1">
    <citation type="journal article" date="2021" name="Nat. Commun.">
        <title>Genetic determinants of endophytism in the Arabidopsis root mycobiome.</title>
        <authorList>
            <person name="Mesny F."/>
            <person name="Miyauchi S."/>
            <person name="Thiergart T."/>
            <person name="Pickel B."/>
            <person name="Atanasova L."/>
            <person name="Karlsson M."/>
            <person name="Huettel B."/>
            <person name="Barry K.W."/>
            <person name="Haridas S."/>
            <person name="Chen C."/>
            <person name="Bauer D."/>
            <person name="Andreopoulos W."/>
            <person name="Pangilinan J."/>
            <person name="LaButti K."/>
            <person name="Riley R."/>
            <person name="Lipzen A."/>
            <person name="Clum A."/>
            <person name="Drula E."/>
            <person name="Henrissat B."/>
            <person name="Kohler A."/>
            <person name="Grigoriev I.V."/>
            <person name="Martin F.M."/>
            <person name="Hacquard S."/>
        </authorList>
    </citation>
    <scope>NUCLEOTIDE SEQUENCE</scope>
    <source>
        <strain evidence="2">FSSC 5 MPI-SDFR-AT-0091</strain>
    </source>
</reference>
<evidence type="ECO:0000313" key="2">
    <source>
        <dbReference type="EMBL" id="KAH7232597.1"/>
    </source>
</evidence>
<evidence type="ECO:0008006" key="4">
    <source>
        <dbReference type="Google" id="ProtNLM"/>
    </source>
</evidence>
<gene>
    <name evidence="2" type="ORF">B0J15DRAFT_572005</name>
</gene>
<keyword evidence="3" id="KW-1185">Reference proteome</keyword>
<feature type="repeat" description="ANK" evidence="1">
    <location>
        <begin position="247"/>
        <end position="269"/>
    </location>
</feature>
<dbReference type="PROSITE" id="PS50088">
    <property type="entry name" value="ANK_REPEAT"/>
    <property type="match status" value="1"/>
</dbReference>
<dbReference type="EMBL" id="JAGTJS010000028">
    <property type="protein sequence ID" value="KAH7232597.1"/>
    <property type="molecule type" value="Genomic_DNA"/>
</dbReference>
<protein>
    <recommendedName>
        <fullName evidence="4">Ankyrin</fullName>
    </recommendedName>
</protein>
<evidence type="ECO:0000313" key="3">
    <source>
        <dbReference type="Proteomes" id="UP000736672"/>
    </source>
</evidence>
<dbReference type="PROSITE" id="PS50297">
    <property type="entry name" value="ANK_REP_REGION"/>
    <property type="match status" value="1"/>
</dbReference>
<dbReference type="SUPFAM" id="SSF140860">
    <property type="entry name" value="Pseudo ankyrin repeat-like"/>
    <property type="match status" value="1"/>
</dbReference>
<dbReference type="OrthoDB" id="194358at2759"/>
<sequence length="269" mass="30052">MALKDEILAKLVEGAKGMFRWVACQLDHLCDLPHDRARRKALNKLLPTLPATSDTHGELQRGMQPTARQKTTRLLLQAGSKTNMLLNTPFKSSTILSLVVFSSRYGHDFKIIVDLIKNGVAVEEGDLQSLAEHYQFAKAVYNPEASKKKYHSGQAFTKLLEALRTPERTSSPESRLYGLTLEFASAMKLNILEQVVEPYLEENTKDEDLRSFVYSAILENNVTILEKLLSSGRSELVNSTGLDPAIPSFTPLHIAIRERSLDALNMLLA</sequence>
<proteinExistence type="predicted"/>
<accession>A0A9P9G7H9</accession>
<name>A0A9P9G7H9_FUSSL</name>
<comment type="caution">
    <text evidence="2">The sequence shown here is derived from an EMBL/GenBank/DDBJ whole genome shotgun (WGS) entry which is preliminary data.</text>
</comment>
<dbReference type="InterPro" id="IPR002110">
    <property type="entry name" value="Ankyrin_rpt"/>
</dbReference>
<dbReference type="AlphaFoldDB" id="A0A9P9G7H9"/>
<evidence type="ECO:0000256" key="1">
    <source>
        <dbReference type="PROSITE-ProRule" id="PRU00023"/>
    </source>
</evidence>
<keyword evidence="1" id="KW-0040">ANK repeat</keyword>
<organism evidence="2 3">
    <name type="scientific">Fusarium solani</name>
    <name type="common">Filamentous fungus</name>
    <dbReference type="NCBI Taxonomy" id="169388"/>
    <lineage>
        <taxon>Eukaryota</taxon>
        <taxon>Fungi</taxon>
        <taxon>Dikarya</taxon>
        <taxon>Ascomycota</taxon>
        <taxon>Pezizomycotina</taxon>
        <taxon>Sordariomycetes</taxon>
        <taxon>Hypocreomycetidae</taxon>
        <taxon>Hypocreales</taxon>
        <taxon>Nectriaceae</taxon>
        <taxon>Fusarium</taxon>
        <taxon>Fusarium solani species complex</taxon>
    </lineage>
</organism>
<dbReference type="Proteomes" id="UP000736672">
    <property type="component" value="Unassembled WGS sequence"/>
</dbReference>